<evidence type="ECO:0000313" key="3">
    <source>
        <dbReference type="Proteomes" id="UP000298210"/>
    </source>
</evidence>
<protein>
    <recommendedName>
        <fullName evidence="4">YfhO family protein</fullName>
    </recommendedName>
</protein>
<feature type="transmembrane region" description="Helical" evidence="1">
    <location>
        <begin position="316"/>
        <end position="339"/>
    </location>
</feature>
<feature type="transmembrane region" description="Helical" evidence="1">
    <location>
        <begin position="377"/>
        <end position="396"/>
    </location>
</feature>
<name>A0A4Y7WSD9_9BACI</name>
<evidence type="ECO:0000313" key="2">
    <source>
        <dbReference type="EMBL" id="TES51432.1"/>
    </source>
</evidence>
<comment type="caution">
    <text evidence="2">The sequence shown here is derived from an EMBL/GenBank/DDBJ whole genome shotgun (WGS) entry which is preliminary data.</text>
</comment>
<proteinExistence type="predicted"/>
<gene>
    <name evidence="2" type="ORF">E2L03_05815</name>
</gene>
<keyword evidence="1" id="KW-1133">Transmembrane helix</keyword>
<feature type="transmembrane region" description="Helical" evidence="1">
    <location>
        <begin position="245"/>
        <end position="268"/>
    </location>
</feature>
<organism evidence="2 3">
    <name type="scientific">Shouchella lehensis</name>
    <dbReference type="NCBI Taxonomy" id="300825"/>
    <lineage>
        <taxon>Bacteria</taxon>
        <taxon>Bacillati</taxon>
        <taxon>Bacillota</taxon>
        <taxon>Bacilli</taxon>
        <taxon>Bacillales</taxon>
        <taxon>Bacillaceae</taxon>
        <taxon>Shouchella</taxon>
    </lineage>
</organism>
<evidence type="ECO:0000256" key="1">
    <source>
        <dbReference type="SAM" id="Phobius"/>
    </source>
</evidence>
<feature type="transmembrane region" description="Helical" evidence="1">
    <location>
        <begin position="143"/>
        <end position="163"/>
    </location>
</feature>
<feature type="transmembrane region" description="Helical" evidence="1">
    <location>
        <begin position="112"/>
        <end position="137"/>
    </location>
</feature>
<dbReference type="Pfam" id="PF09586">
    <property type="entry name" value="YfhO"/>
    <property type="match status" value="1"/>
</dbReference>
<feature type="transmembrane region" description="Helical" evidence="1">
    <location>
        <begin position="402"/>
        <end position="425"/>
    </location>
</feature>
<keyword evidence="1" id="KW-0812">Transmembrane</keyword>
<dbReference type="PANTHER" id="PTHR38454:SF1">
    <property type="entry name" value="INTEGRAL MEMBRANE PROTEIN"/>
    <property type="match status" value="1"/>
</dbReference>
<feature type="transmembrane region" description="Helical" evidence="1">
    <location>
        <begin position="195"/>
        <end position="225"/>
    </location>
</feature>
<feature type="transmembrane region" description="Helical" evidence="1">
    <location>
        <begin position="351"/>
        <end position="370"/>
    </location>
</feature>
<feature type="transmembrane region" description="Helical" evidence="1">
    <location>
        <begin position="80"/>
        <end position="100"/>
    </location>
</feature>
<sequence length="865" mass="99552">MEFHMNLKKVLILVSLSLGVAFLAHGFFLYQLVNGQFMVGPNDGTAQMLPFKQFLYSQFSQGNFFYSHQFGLGGGIFSQLAYYFSTSTVFFLTFLVVFIGEWVHLVQNPDDILFWANAAVLVNSLRLTLVIVITTFVLRYFKIAFPFAFLGAVLYGASVMYFRHASFWEFFADAYLWLPLLVFGVEKIIREKKPWWFIFAVALSIINNFYFAYMNFIFIGIYAILRFFIKFSKEEISIKHQLYTYIPATTLGFFIGSFAFVPAVYGFLNNQRPPFEQSIEWFDFHDEIFFTSRYLLIPALFILFICCKSLFRYKPFLLFSLLSCLFILFHYSPMIGSIFNGFSAPQYRFQYMGSFALAATVAIGLSRFWHIPKKEKVLAIGVTATVYIGLFISGLITDRNAFLSIQALTLFGTAMVTVLIIALLLNSRRKSLLYGLVGIMLVLHIALTNAYQKEWLYERGDLQATSAEFLQSHAYDHPLQMDLLTHVEEDAPLSRIEWVADFRNNTPLVQDFNGVSAYSSVLNSQLLFFYYTDLEIDMNRESVSRYSGFGDRANLHSLYQVSHKLIDKEDPDPVPYGFTEVSENERYHLFENEQLLPFARTTSTLYGREQLSSYSVLDKEHAMLTGAIVDEELANEAFRSTVQNRIDDTSITAIGGAYLDGQLTVTDEIGGIDIEVGERQDDEVDDYLSFYLLNNSETAPLFPLTVNEFETDRKSRKSIYKTDINHLTVRVEASETISLRVPQGEYTLTELALYTENYDILQAQQRESTDMQIDLDGRHIKIDMNNEENDQLLMLPVPHEKGWEVKRNGQTVDVEKVNYAFLGVKLEEGENEIRFSYLPPYFKPTLLLAIAGFLLTFIWMYARRK</sequence>
<feature type="transmembrane region" description="Helical" evidence="1">
    <location>
        <begin position="432"/>
        <end position="451"/>
    </location>
</feature>
<reference evidence="2 3" key="1">
    <citation type="submission" date="2019-03" db="EMBL/GenBank/DDBJ databases">
        <authorList>
            <person name="Liu G."/>
        </authorList>
    </citation>
    <scope>NUCLEOTIDE SEQUENCE [LARGE SCALE GENOMIC DNA]</scope>
    <source>
        <strain evidence="2 3">DSM 19099</strain>
    </source>
</reference>
<feature type="transmembrane region" description="Helical" evidence="1">
    <location>
        <begin position="841"/>
        <end position="862"/>
    </location>
</feature>
<dbReference type="AlphaFoldDB" id="A0A4Y7WSD9"/>
<feature type="transmembrane region" description="Helical" evidence="1">
    <location>
        <begin position="288"/>
        <end position="307"/>
    </location>
</feature>
<evidence type="ECO:0008006" key="4">
    <source>
        <dbReference type="Google" id="ProtNLM"/>
    </source>
</evidence>
<dbReference type="Proteomes" id="UP000298210">
    <property type="component" value="Unassembled WGS sequence"/>
</dbReference>
<dbReference type="InterPro" id="IPR018580">
    <property type="entry name" value="Uncharacterised_YfhO"/>
</dbReference>
<keyword evidence="1" id="KW-0472">Membrane</keyword>
<dbReference type="EMBL" id="SNUX01000001">
    <property type="protein sequence ID" value="TES51432.1"/>
    <property type="molecule type" value="Genomic_DNA"/>
</dbReference>
<dbReference type="PANTHER" id="PTHR38454">
    <property type="entry name" value="INTEGRAL MEMBRANE PROTEIN-RELATED"/>
    <property type="match status" value="1"/>
</dbReference>
<accession>A0A4Y7WSD9</accession>